<gene>
    <name evidence="7 10" type="primary">rplI</name>
    <name evidence="10" type="ORF">IAC78_03110</name>
</gene>
<dbReference type="SUPFAM" id="SSF55658">
    <property type="entry name" value="L9 N-domain-like"/>
    <property type="match status" value="1"/>
</dbReference>
<evidence type="ECO:0000256" key="6">
    <source>
        <dbReference type="ARBA" id="ARBA00035292"/>
    </source>
</evidence>
<dbReference type="HAMAP" id="MF_00503">
    <property type="entry name" value="Ribosomal_bL9"/>
    <property type="match status" value="1"/>
</dbReference>
<accession>A0A9D9GS29</accession>
<evidence type="ECO:0000313" key="11">
    <source>
        <dbReference type="Proteomes" id="UP000823629"/>
    </source>
</evidence>
<reference evidence="10" key="2">
    <citation type="journal article" date="2021" name="PeerJ">
        <title>Extensive microbial diversity within the chicken gut microbiome revealed by metagenomics and culture.</title>
        <authorList>
            <person name="Gilroy R."/>
            <person name="Ravi A."/>
            <person name="Getino M."/>
            <person name="Pursley I."/>
            <person name="Horton D.L."/>
            <person name="Alikhan N.F."/>
            <person name="Baker D."/>
            <person name="Gharbi K."/>
            <person name="Hall N."/>
            <person name="Watson M."/>
            <person name="Adriaenssens E.M."/>
            <person name="Foster-Nyarko E."/>
            <person name="Jarju S."/>
            <person name="Secka A."/>
            <person name="Antonio M."/>
            <person name="Oren A."/>
            <person name="Chaudhuri R.R."/>
            <person name="La Ragione R."/>
            <person name="Hildebrand F."/>
            <person name="Pallen M.J."/>
        </authorList>
    </citation>
    <scope>NUCLEOTIDE SEQUENCE</scope>
    <source>
        <strain evidence="10">1748</strain>
    </source>
</reference>
<dbReference type="GO" id="GO:0006412">
    <property type="term" value="P:translation"/>
    <property type="evidence" value="ECO:0007669"/>
    <property type="project" value="UniProtKB-UniRule"/>
</dbReference>
<dbReference type="Pfam" id="PF03948">
    <property type="entry name" value="Ribosomal_L9_C"/>
    <property type="match status" value="1"/>
</dbReference>
<reference evidence="10" key="1">
    <citation type="submission" date="2020-10" db="EMBL/GenBank/DDBJ databases">
        <authorList>
            <person name="Gilroy R."/>
        </authorList>
    </citation>
    <scope>NUCLEOTIDE SEQUENCE</scope>
    <source>
        <strain evidence="10">1748</strain>
    </source>
</reference>
<organism evidence="10 11">
    <name type="scientific">Candidatus Scatoplasma merdavium</name>
    <dbReference type="NCBI Taxonomy" id="2840932"/>
    <lineage>
        <taxon>Bacteria</taxon>
        <taxon>Bacillati</taxon>
        <taxon>Bacillota</taxon>
        <taxon>Bacilli</taxon>
        <taxon>Bacillales</taxon>
        <taxon>Candidatus Scatoplasma</taxon>
    </lineage>
</organism>
<evidence type="ECO:0000259" key="8">
    <source>
        <dbReference type="Pfam" id="PF01281"/>
    </source>
</evidence>
<dbReference type="Pfam" id="PF01281">
    <property type="entry name" value="Ribosomal_L9_N"/>
    <property type="match status" value="1"/>
</dbReference>
<keyword evidence="5 7" id="KW-0687">Ribonucleoprotein</keyword>
<dbReference type="GO" id="GO:1990904">
    <property type="term" value="C:ribonucleoprotein complex"/>
    <property type="evidence" value="ECO:0007669"/>
    <property type="project" value="UniProtKB-KW"/>
</dbReference>
<dbReference type="InterPro" id="IPR036791">
    <property type="entry name" value="Ribosomal_bL9_C_sf"/>
</dbReference>
<feature type="domain" description="Large ribosomal subunit protein bL9 C-terminal" evidence="9">
    <location>
        <begin position="64"/>
        <end position="146"/>
    </location>
</feature>
<dbReference type="InterPro" id="IPR020594">
    <property type="entry name" value="Ribosomal_bL9_bac/chp"/>
</dbReference>
<comment type="caution">
    <text evidence="10">The sequence shown here is derived from an EMBL/GenBank/DDBJ whole genome shotgun (WGS) entry which is preliminary data.</text>
</comment>
<evidence type="ECO:0000256" key="7">
    <source>
        <dbReference type="HAMAP-Rule" id="MF_00503"/>
    </source>
</evidence>
<evidence type="ECO:0000259" key="9">
    <source>
        <dbReference type="Pfam" id="PF03948"/>
    </source>
</evidence>
<dbReference type="AlphaFoldDB" id="A0A9D9GS29"/>
<name>A0A9D9GS29_9BACL</name>
<dbReference type="PANTHER" id="PTHR21368">
    <property type="entry name" value="50S RIBOSOMAL PROTEIN L9"/>
    <property type="match status" value="1"/>
</dbReference>
<dbReference type="GO" id="GO:0019843">
    <property type="term" value="F:rRNA binding"/>
    <property type="evidence" value="ECO:0007669"/>
    <property type="project" value="UniProtKB-UniRule"/>
</dbReference>
<comment type="function">
    <text evidence="7">Binds to the 23S rRNA.</text>
</comment>
<protein>
    <recommendedName>
        <fullName evidence="6 7">Large ribosomal subunit protein bL9</fullName>
    </recommendedName>
</protein>
<evidence type="ECO:0000256" key="1">
    <source>
        <dbReference type="ARBA" id="ARBA00010605"/>
    </source>
</evidence>
<evidence type="ECO:0000256" key="4">
    <source>
        <dbReference type="ARBA" id="ARBA00022980"/>
    </source>
</evidence>
<dbReference type="InterPro" id="IPR036935">
    <property type="entry name" value="Ribosomal_bL9_N_sf"/>
</dbReference>
<keyword evidence="3 7" id="KW-0694">RNA-binding</keyword>
<keyword evidence="4 7" id="KW-0689">Ribosomal protein</keyword>
<keyword evidence="2 7" id="KW-0699">rRNA-binding</keyword>
<dbReference type="Gene3D" id="3.10.430.100">
    <property type="entry name" value="Ribosomal protein L9, C-terminal domain"/>
    <property type="match status" value="1"/>
</dbReference>
<sequence>MKIFLIKDLKKVGKKGEIVNVSDGYGANFIIPQGYGKLLTDNVLGEYHAEVKKQKEEDAKRKSEAIEAAKKLDSITVVFSAKVGKSGSMIGSISPKAIVEAYKKQFDINLDKRKIIDHFQVNAFGTTNLRIELYKDVVATLHVKVVPIEENK</sequence>
<dbReference type="InterPro" id="IPR009027">
    <property type="entry name" value="Ribosomal_bL9/RNase_H1_N"/>
</dbReference>
<dbReference type="InterPro" id="IPR020070">
    <property type="entry name" value="Ribosomal_bL9_N"/>
</dbReference>
<evidence type="ECO:0000256" key="2">
    <source>
        <dbReference type="ARBA" id="ARBA00022730"/>
    </source>
</evidence>
<dbReference type="NCBIfam" id="TIGR00158">
    <property type="entry name" value="L9"/>
    <property type="match status" value="1"/>
</dbReference>
<evidence type="ECO:0000256" key="5">
    <source>
        <dbReference type="ARBA" id="ARBA00023274"/>
    </source>
</evidence>
<evidence type="ECO:0000256" key="3">
    <source>
        <dbReference type="ARBA" id="ARBA00022884"/>
    </source>
</evidence>
<dbReference type="EMBL" id="JADING010000087">
    <property type="protein sequence ID" value="MBO8414444.1"/>
    <property type="molecule type" value="Genomic_DNA"/>
</dbReference>
<dbReference type="Proteomes" id="UP000823629">
    <property type="component" value="Unassembled WGS sequence"/>
</dbReference>
<dbReference type="Gene3D" id="3.40.5.10">
    <property type="entry name" value="Ribosomal protein L9, N-terminal domain"/>
    <property type="match status" value="1"/>
</dbReference>
<feature type="domain" description="Ribosomal protein L9" evidence="8">
    <location>
        <begin position="1"/>
        <end position="44"/>
    </location>
</feature>
<dbReference type="SUPFAM" id="SSF55653">
    <property type="entry name" value="Ribosomal protein L9 C-domain"/>
    <property type="match status" value="1"/>
</dbReference>
<dbReference type="InterPro" id="IPR020069">
    <property type="entry name" value="Ribosomal_bL9_C"/>
</dbReference>
<dbReference type="GO" id="GO:0005840">
    <property type="term" value="C:ribosome"/>
    <property type="evidence" value="ECO:0007669"/>
    <property type="project" value="UniProtKB-KW"/>
</dbReference>
<proteinExistence type="inferred from homology"/>
<dbReference type="InterPro" id="IPR000244">
    <property type="entry name" value="Ribosomal_bL9"/>
</dbReference>
<evidence type="ECO:0000313" key="10">
    <source>
        <dbReference type="EMBL" id="MBO8414444.1"/>
    </source>
</evidence>
<dbReference type="GO" id="GO:0003735">
    <property type="term" value="F:structural constituent of ribosome"/>
    <property type="evidence" value="ECO:0007669"/>
    <property type="project" value="InterPro"/>
</dbReference>
<comment type="similarity">
    <text evidence="1 7">Belongs to the bacterial ribosomal protein bL9 family.</text>
</comment>